<organism evidence="11 12">
    <name type="scientific">Marinobacter lacisalsi</name>
    <dbReference type="NCBI Taxonomy" id="475979"/>
    <lineage>
        <taxon>Bacteria</taxon>
        <taxon>Pseudomonadati</taxon>
        <taxon>Pseudomonadota</taxon>
        <taxon>Gammaproteobacteria</taxon>
        <taxon>Pseudomonadales</taxon>
        <taxon>Marinobacteraceae</taxon>
        <taxon>Marinobacter</taxon>
    </lineage>
</organism>
<comment type="subcellular location">
    <subcellularLocation>
        <location evidence="1 9">Cell inner membrane</location>
        <topology evidence="1 9">Single-pass membrane protein</topology>
    </subcellularLocation>
</comment>
<keyword evidence="3" id="KW-1003">Cell membrane</keyword>
<dbReference type="InterPro" id="IPR012902">
    <property type="entry name" value="N_methyl_site"/>
</dbReference>
<keyword evidence="7" id="KW-1133">Transmembrane helix</keyword>
<comment type="caution">
    <text evidence="11">The sequence shown here is derived from an EMBL/GenBank/DDBJ whole genome shotgun (WGS) entry which is preliminary data.</text>
</comment>
<dbReference type="PROSITE" id="PS00409">
    <property type="entry name" value="PROKAR_NTER_METHYL"/>
    <property type="match status" value="1"/>
</dbReference>
<evidence type="ECO:0000256" key="3">
    <source>
        <dbReference type="ARBA" id="ARBA00022475"/>
    </source>
</evidence>
<keyword evidence="5 9" id="KW-0997">Cell inner membrane</keyword>
<dbReference type="Proteomes" id="UP001595798">
    <property type="component" value="Unassembled WGS sequence"/>
</dbReference>
<dbReference type="Pfam" id="PF07963">
    <property type="entry name" value="N_methyl"/>
    <property type="match status" value="1"/>
</dbReference>
<evidence type="ECO:0000256" key="1">
    <source>
        <dbReference type="ARBA" id="ARBA00004377"/>
    </source>
</evidence>
<dbReference type="RefSeq" id="WP_379886548.1">
    <property type="nucleotide sequence ID" value="NZ_JBHSDI010000011.1"/>
</dbReference>
<feature type="domain" description="Type II secretion system protein GspI C-terminal" evidence="10">
    <location>
        <begin position="40"/>
        <end position="119"/>
    </location>
</feature>
<dbReference type="Gene3D" id="3.30.1300.30">
    <property type="entry name" value="GSPII I/J protein-like"/>
    <property type="match status" value="1"/>
</dbReference>
<dbReference type="InterPro" id="IPR010052">
    <property type="entry name" value="T2SS_protein-GspI"/>
</dbReference>
<evidence type="ECO:0000256" key="9">
    <source>
        <dbReference type="RuleBase" id="RU368030"/>
    </source>
</evidence>
<evidence type="ECO:0000256" key="8">
    <source>
        <dbReference type="ARBA" id="ARBA00023136"/>
    </source>
</evidence>
<evidence type="ECO:0000256" key="6">
    <source>
        <dbReference type="ARBA" id="ARBA00022692"/>
    </source>
</evidence>
<dbReference type="PANTHER" id="PTHR38779:SF2">
    <property type="entry name" value="TYPE II SECRETION SYSTEM PROTEIN I-RELATED"/>
    <property type="match status" value="1"/>
</dbReference>
<keyword evidence="12" id="KW-1185">Reference proteome</keyword>
<keyword evidence="6" id="KW-0812">Transmembrane</keyword>
<evidence type="ECO:0000259" key="10">
    <source>
        <dbReference type="Pfam" id="PF02501"/>
    </source>
</evidence>
<comment type="function">
    <text evidence="9">Component of the type II secretion system required for the energy-dependent secretion of extracellular factors such as proteases and toxins from the periplasm.</text>
</comment>
<keyword evidence="8" id="KW-0472">Membrane</keyword>
<protein>
    <recommendedName>
        <fullName evidence="9">Type II secretion system protein I</fullName>
        <shortName evidence="9">T2SS minor pseudopilin I</shortName>
    </recommendedName>
</protein>
<accession>A0ABV8QHW7</accession>
<dbReference type="InterPro" id="IPR003413">
    <property type="entry name" value="T2SS_GspI_C"/>
</dbReference>
<comment type="PTM">
    <text evidence="9">Cleaved by prepilin peptidase.</text>
</comment>
<dbReference type="Pfam" id="PF02501">
    <property type="entry name" value="T2SSI"/>
    <property type="match status" value="1"/>
</dbReference>
<sequence length="126" mass="14245">MRQRGFTLIEVLVALMVFGLIATAASQVGSQYIGNFERVRDLTLASWLASNQMNEVRLQEEFPPVSENSKEVEYAGSRWRVVTTVSETDEPTMRRIEVDIQTYRGTGDPVQIQSLSGFLRDSEQTL</sequence>
<evidence type="ECO:0000313" key="11">
    <source>
        <dbReference type="EMBL" id="MFC4259003.1"/>
    </source>
</evidence>
<dbReference type="SUPFAM" id="SSF54523">
    <property type="entry name" value="Pili subunits"/>
    <property type="match status" value="1"/>
</dbReference>
<comment type="similarity">
    <text evidence="2 9">Belongs to the GSP I family.</text>
</comment>
<evidence type="ECO:0000313" key="12">
    <source>
        <dbReference type="Proteomes" id="UP001595798"/>
    </source>
</evidence>
<evidence type="ECO:0000256" key="4">
    <source>
        <dbReference type="ARBA" id="ARBA00022481"/>
    </source>
</evidence>
<evidence type="ECO:0000256" key="5">
    <source>
        <dbReference type="ARBA" id="ARBA00022519"/>
    </source>
</evidence>
<dbReference type="PANTHER" id="PTHR38779">
    <property type="entry name" value="TYPE II SECRETION SYSTEM PROTEIN I-RELATED"/>
    <property type="match status" value="1"/>
</dbReference>
<proteinExistence type="inferred from homology"/>
<dbReference type="NCBIfam" id="TIGR02532">
    <property type="entry name" value="IV_pilin_GFxxxE"/>
    <property type="match status" value="1"/>
</dbReference>
<comment type="subunit">
    <text evidence="9">Type II secretion is composed of four main components: the outer membrane complex, the inner membrane complex, the cytoplasmic secretion ATPase and the periplasm-spanning pseudopilus.</text>
</comment>
<keyword evidence="4 9" id="KW-0488">Methylation</keyword>
<dbReference type="EMBL" id="JBHSDI010000011">
    <property type="protein sequence ID" value="MFC4259003.1"/>
    <property type="molecule type" value="Genomic_DNA"/>
</dbReference>
<dbReference type="InterPro" id="IPR045584">
    <property type="entry name" value="Pilin-like"/>
</dbReference>
<gene>
    <name evidence="11" type="primary">gspI</name>
    <name evidence="11" type="ORF">ACFOZ5_08185</name>
</gene>
<dbReference type="NCBIfam" id="TIGR01707">
    <property type="entry name" value="gspI"/>
    <property type="match status" value="1"/>
</dbReference>
<evidence type="ECO:0000256" key="2">
    <source>
        <dbReference type="ARBA" id="ARBA00008358"/>
    </source>
</evidence>
<reference evidence="12" key="1">
    <citation type="journal article" date="2019" name="Int. J. Syst. Evol. Microbiol.">
        <title>The Global Catalogue of Microorganisms (GCM) 10K type strain sequencing project: providing services to taxonomists for standard genome sequencing and annotation.</title>
        <authorList>
            <consortium name="The Broad Institute Genomics Platform"/>
            <consortium name="The Broad Institute Genome Sequencing Center for Infectious Disease"/>
            <person name="Wu L."/>
            <person name="Ma J."/>
        </authorList>
    </citation>
    <scope>NUCLEOTIDE SEQUENCE [LARGE SCALE GENOMIC DNA]</scope>
    <source>
        <strain evidence="12">CECT 7297</strain>
    </source>
</reference>
<name>A0ABV8QHW7_9GAMM</name>
<evidence type="ECO:0000256" key="7">
    <source>
        <dbReference type="ARBA" id="ARBA00022989"/>
    </source>
</evidence>